<feature type="transmembrane region" description="Helical" evidence="8">
    <location>
        <begin position="48"/>
        <end position="69"/>
    </location>
</feature>
<feature type="transmembrane region" description="Helical" evidence="8">
    <location>
        <begin position="90"/>
        <end position="108"/>
    </location>
</feature>
<dbReference type="PROSITE" id="PS01303">
    <property type="entry name" value="BCCT"/>
    <property type="match status" value="1"/>
</dbReference>
<feature type="transmembrane region" description="Helical" evidence="8">
    <location>
        <begin position="192"/>
        <end position="215"/>
    </location>
</feature>
<dbReference type="Pfam" id="PF02028">
    <property type="entry name" value="BCCT"/>
    <property type="match status" value="1"/>
</dbReference>
<feature type="transmembrane region" description="Helical" evidence="8">
    <location>
        <begin position="448"/>
        <end position="468"/>
    </location>
</feature>
<keyword evidence="6 8" id="KW-0472">Membrane</keyword>
<evidence type="ECO:0000256" key="6">
    <source>
        <dbReference type="ARBA" id="ARBA00023136"/>
    </source>
</evidence>
<dbReference type="EMBL" id="JAUJYW010000004">
    <property type="protein sequence ID" value="MDN8599948.1"/>
    <property type="molecule type" value="Genomic_DNA"/>
</dbReference>
<keyword evidence="3" id="KW-1003">Cell membrane</keyword>
<dbReference type="Proteomes" id="UP001174867">
    <property type="component" value="Unassembled WGS sequence"/>
</dbReference>
<keyword evidence="10" id="KW-1185">Reference proteome</keyword>
<keyword evidence="4 8" id="KW-0812">Transmembrane</keyword>
<feature type="transmembrane region" description="Helical" evidence="8">
    <location>
        <begin position="404"/>
        <end position="427"/>
    </location>
</feature>
<evidence type="ECO:0000256" key="2">
    <source>
        <dbReference type="ARBA" id="ARBA00022448"/>
    </source>
</evidence>
<dbReference type="PANTHER" id="PTHR30047:SF12">
    <property type="entry name" value="BCCT-FAMILY TRANSPORTER"/>
    <property type="match status" value="1"/>
</dbReference>
<dbReference type="PANTHER" id="PTHR30047">
    <property type="entry name" value="HIGH-AFFINITY CHOLINE TRANSPORT PROTEIN-RELATED"/>
    <property type="match status" value="1"/>
</dbReference>
<dbReference type="InterPro" id="IPR000060">
    <property type="entry name" value="BCCT_transptr"/>
</dbReference>
<feature type="transmembrane region" description="Helical" evidence="8">
    <location>
        <begin position="474"/>
        <end position="497"/>
    </location>
</feature>
<evidence type="ECO:0000313" key="9">
    <source>
        <dbReference type="EMBL" id="MDN8599948.1"/>
    </source>
</evidence>
<keyword evidence="2" id="KW-0813">Transport</keyword>
<feature type="transmembrane region" description="Helical" evidence="8">
    <location>
        <begin position="345"/>
        <end position="364"/>
    </location>
</feature>
<dbReference type="RefSeq" id="WP_276292031.1">
    <property type="nucleotide sequence ID" value="NZ_CP119862.1"/>
</dbReference>
<feature type="transmembrane region" description="Helical" evidence="8">
    <location>
        <begin position="316"/>
        <end position="333"/>
    </location>
</feature>
<dbReference type="NCBIfam" id="TIGR00842">
    <property type="entry name" value="bcct"/>
    <property type="match status" value="1"/>
</dbReference>
<reference evidence="9 10" key="1">
    <citation type="submission" date="2023-07" db="EMBL/GenBank/DDBJ databases">
        <title>Citrobacter selenititolerans sp. nov., isolated from seleniferous soil.</title>
        <authorList>
            <person name="Zhang S."/>
            <person name="Li K."/>
            <person name="Peng J."/>
            <person name="Wang H."/>
            <person name="Sun J."/>
            <person name="Guo Y."/>
        </authorList>
    </citation>
    <scope>NUCLEOTIDE SEQUENCE [LARGE SCALE GENOMIC DNA]</scope>
    <source>
        <strain evidence="9 10">S2-9</strain>
    </source>
</reference>
<evidence type="ECO:0000256" key="5">
    <source>
        <dbReference type="ARBA" id="ARBA00022989"/>
    </source>
</evidence>
<evidence type="ECO:0000313" key="10">
    <source>
        <dbReference type="Proteomes" id="UP001174867"/>
    </source>
</evidence>
<proteinExistence type="predicted"/>
<feature type="transmembrane region" description="Helical" evidence="8">
    <location>
        <begin position="138"/>
        <end position="160"/>
    </location>
</feature>
<keyword evidence="5 8" id="KW-1133">Transmembrane helix</keyword>
<feature type="region of interest" description="Disordered" evidence="7">
    <location>
        <begin position="513"/>
        <end position="537"/>
    </location>
</feature>
<dbReference type="InterPro" id="IPR018093">
    <property type="entry name" value="BCCT_CS"/>
</dbReference>
<protein>
    <submittedName>
        <fullName evidence="9">BCCT family transporter</fullName>
    </submittedName>
</protein>
<evidence type="ECO:0000256" key="4">
    <source>
        <dbReference type="ARBA" id="ARBA00022692"/>
    </source>
</evidence>
<sequence length="537" mass="58666">MLSNVKKKKDVPLIAISLLAILFIAAALSLFPQQSAQAANTIFNGVTRMLGSAVQVLVLLAMGLVIYLATSKYGNIRLGEGKPEYSTLSWLFMFICAGLGSSTLYWGVAEWAYYYQTPGLNIAPNSQKALEFSIPYSFFHWGISAWATYTLASLIMAYHFHVRKNKGLSLSGIIAAITGVHPQGVWGRLVDLMFLIATVGALTISLVVTAATFTRGLSALTGLPDNFTVQAFVILLSGGIFCLSSWIGINNGLQRLSKMVGWGAFLLPLLVLIVGPTEFITNSVINAIGLTTQNFLQMSLFTDPLGDGSFTRNWTVFYWLWWISYTPGVAMFVTRVSRGRKIKEVIWALILGSTVGCWFFFGVMESYAIHQFINGVINVPQVMQTLGGETAVQQVLMSLPAGKLFMAAYLAVMIIFLASHMDAVAYTMAATSTRNLQEGEDPERGLRLFWCVVITLIPLSILFTGASLETMKTTVVLTALPFLAILLVKVVGFIRWLKQDYAHVPAHQIESTLPETQDSAPVSTPTLPAGTILKGDH</sequence>
<dbReference type="NCBIfam" id="NF007412">
    <property type="entry name" value="PRK09950.1"/>
    <property type="match status" value="1"/>
</dbReference>
<organism evidence="9 10">
    <name type="scientific">Citrobacter enshiensis</name>
    <dbReference type="NCBI Taxonomy" id="2971264"/>
    <lineage>
        <taxon>Bacteria</taxon>
        <taxon>Pseudomonadati</taxon>
        <taxon>Pseudomonadota</taxon>
        <taxon>Gammaproteobacteria</taxon>
        <taxon>Enterobacterales</taxon>
        <taxon>Enterobacteriaceae</taxon>
        <taxon>Citrobacter</taxon>
    </lineage>
</organism>
<feature type="transmembrane region" description="Helical" evidence="8">
    <location>
        <begin position="259"/>
        <end position="277"/>
    </location>
</feature>
<evidence type="ECO:0000256" key="3">
    <source>
        <dbReference type="ARBA" id="ARBA00022475"/>
    </source>
</evidence>
<gene>
    <name evidence="9" type="ORF">Q0A17_11060</name>
</gene>
<accession>A0ABT8PUC9</accession>
<feature type="compositionally biased region" description="Polar residues" evidence="7">
    <location>
        <begin position="513"/>
        <end position="526"/>
    </location>
</feature>
<evidence type="ECO:0000256" key="7">
    <source>
        <dbReference type="SAM" id="MobiDB-lite"/>
    </source>
</evidence>
<evidence type="ECO:0000256" key="8">
    <source>
        <dbReference type="SAM" id="Phobius"/>
    </source>
</evidence>
<comment type="caution">
    <text evidence="9">The sequence shown here is derived from an EMBL/GenBank/DDBJ whole genome shotgun (WGS) entry which is preliminary data.</text>
</comment>
<evidence type="ECO:0000256" key="1">
    <source>
        <dbReference type="ARBA" id="ARBA00004651"/>
    </source>
</evidence>
<name>A0ABT8PUC9_9ENTR</name>
<comment type="subcellular location">
    <subcellularLocation>
        <location evidence="1">Cell membrane</location>
        <topology evidence="1">Multi-pass membrane protein</topology>
    </subcellularLocation>
</comment>
<feature type="transmembrane region" description="Helical" evidence="8">
    <location>
        <begin position="227"/>
        <end position="247"/>
    </location>
</feature>